<protein>
    <recommendedName>
        <fullName evidence="3">Proteophosphoglycan ppg4</fullName>
    </recommendedName>
</protein>
<evidence type="ECO:0000313" key="2">
    <source>
        <dbReference type="Proteomes" id="UP000321518"/>
    </source>
</evidence>
<reference evidence="1 2" key="1">
    <citation type="submission" date="2019-07" db="EMBL/GenBank/DDBJ databases">
        <title>Rhodotorula toruloides NBRC10032 genome sequencing.</title>
        <authorList>
            <person name="Shida Y."/>
            <person name="Takaku H."/>
            <person name="Ogasawara W."/>
            <person name="Mori K."/>
        </authorList>
    </citation>
    <scope>NUCLEOTIDE SEQUENCE [LARGE SCALE GENOMIC DNA]</scope>
    <source>
        <strain evidence="1 2">NBRC10032</strain>
    </source>
</reference>
<evidence type="ECO:0000313" key="1">
    <source>
        <dbReference type="EMBL" id="GEM10967.1"/>
    </source>
</evidence>
<dbReference type="Proteomes" id="UP000321518">
    <property type="component" value="Unassembled WGS sequence"/>
</dbReference>
<proteinExistence type="predicted"/>
<gene>
    <name evidence="1" type="ORF">Rt10032_c13g4984</name>
</gene>
<accession>A0A511KKS3</accession>
<name>A0A511KKS3_RHOTO</name>
<evidence type="ECO:0008006" key="3">
    <source>
        <dbReference type="Google" id="ProtNLM"/>
    </source>
</evidence>
<sequence length="153" mass="16637">MTFHLEIPVCDETKYFPSSFHRALRLRSVPALPPPVDYLHLKSIELQGSKSVTYAVKALLLSYVTIPESDGLLRCLKSAPAVEFLGLDGVRSGLSPSILANLPPSVKHIYSNASASQEALAALPDTISSLTYVEPAHLLTRRSAPDTFSYPCL</sequence>
<comment type="caution">
    <text evidence="1">The sequence shown here is derived from an EMBL/GenBank/DDBJ whole genome shotgun (WGS) entry which is preliminary data.</text>
</comment>
<dbReference type="AlphaFoldDB" id="A0A511KKS3"/>
<dbReference type="EMBL" id="BJWK01000013">
    <property type="protein sequence ID" value="GEM10967.1"/>
    <property type="molecule type" value="Genomic_DNA"/>
</dbReference>
<organism evidence="1 2">
    <name type="scientific">Rhodotorula toruloides</name>
    <name type="common">Yeast</name>
    <name type="synonym">Rhodosporidium toruloides</name>
    <dbReference type="NCBI Taxonomy" id="5286"/>
    <lineage>
        <taxon>Eukaryota</taxon>
        <taxon>Fungi</taxon>
        <taxon>Dikarya</taxon>
        <taxon>Basidiomycota</taxon>
        <taxon>Pucciniomycotina</taxon>
        <taxon>Microbotryomycetes</taxon>
        <taxon>Sporidiobolales</taxon>
        <taxon>Sporidiobolaceae</taxon>
        <taxon>Rhodotorula</taxon>
    </lineage>
</organism>